<evidence type="ECO:0000313" key="2">
    <source>
        <dbReference type="EMBL" id="URE09955.1"/>
    </source>
</evidence>
<feature type="region of interest" description="Disordered" evidence="1">
    <location>
        <begin position="1"/>
        <end position="27"/>
    </location>
</feature>
<reference evidence="2" key="1">
    <citation type="submission" date="2022-05" db="EMBL/GenBank/DDBJ databases">
        <title>The Musa troglodytarum L. genome provides insights into the mechanism of non-climacteric behaviour and enrichment of carotenoids.</title>
        <authorList>
            <person name="Wang J."/>
        </authorList>
    </citation>
    <scope>NUCLEOTIDE SEQUENCE</scope>
    <source>
        <tissue evidence="2">Leaf</tissue>
    </source>
</reference>
<dbReference type="Proteomes" id="UP001055439">
    <property type="component" value="Chromosome 6"/>
</dbReference>
<sequence>MVFAAPTRTRGSRQRLRFPGPPSHNHSSFFRPPTHAISSVTFGLPLFFCLLESYHSLDRYALGYLRSRQHLDRRPDIGTIAFAANLKHPNCYRSEVFVANWPEYANQLRKHLGFANCNFCSAP</sequence>
<evidence type="ECO:0000256" key="1">
    <source>
        <dbReference type="SAM" id="MobiDB-lite"/>
    </source>
</evidence>
<accession>A0A9E7G8B0</accession>
<protein>
    <submittedName>
        <fullName evidence="2">Uncharacterized protein</fullName>
    </submittedName>
</protein>
<proteinExistence type="predicted"/>
<dbReference type="EMBL" id="CP097508">
    <property type="protein sequence ID" value="URE09955.1"/>
    <property type="molecule type" value="Genomic_DNA"/>
</dbReference>
<gene>
    <name evidence="2" type="ORF">MUK42_35359</name>
</gene>
<evidence type="ECO:0000313" key="3">
    <source>
        <dbReference type="Proteomes" id="UP001055439"/>
    </source>
</evidence>
<keyword evidence="3" id="KW-1185">Reference proteome</keyword>
<dbReference type="AlphaFoldDB" id="A0A9E7G8B0"/>
<name>A0A9E7G8B0_9LILI</name>
<organism evidence="2 3">
    <name type="scientific">Musa troglodytarum</name>
    <name type="common">fe'i banana</name>
    <dbReference type="NCBI Taxonomy" id="320322"/>
    <lineage>
        <taxon>Eukaryota</taxon>
        <taxon>Viridiplantae</taxon>
        <taxon>Streptophyta</taxon>
        <taxon>Embryophyta</taxon>
        <taxon>Tracheophyta</taxon>
        <taxon>Spermatophyta</taxon>
        <taxon>Magnoliopsida</taxon>
        <taxon>Liliopsida</taxon>
        <taxon>Zingiberales</taxon>
        <taxon>Musaceae</taxon>
        <taxon>Musa</taxon>
    </lineage>
</organism>